<dbReference type="AlphaFoldDB" id="A0A8H6AXQ6"/>
<evidence type="ECO:0000313" key="1">
    <source>
        <dbReference type="EMBL" id="KAF5875679.1"/>
    </source>
</evidence>
<accession>A0A8H6AXQ6</accession>
<name>A0A8H6AXQ6_9HELO</name>
<keyword evidence="2" id="KW-1185">Reference proteome</keyword>
<sequence>MEQSLTNIDQVRAEIYSVFDNEVRMRAIITAAEYTEKAFSDIYAELMNHTSASIVSDAKASPVSRYDTFTYIDLTYWELVYYCTSDHIHLLDFDELSHTRKHFSRAFCLFAISYEIHHYEMVINCARAAFLRTYSCRIMHFLGIFCLFAES</sequence>
<dbReference type="Proteomes" id="UP000531561">
    <property type="component" value="Unassembled WGS sequence"/>
</dbReference>
<comment type="caution">
    <text evidence="1">The sequence shown here is derived from an EMBL/GenBank/DDBJ whole genome shotgun (WGS) entry which is preliminary data.</text>
</comment>
<gene>
    <name evidence="1" type="ORF">Bfra_011441</name>
</gene>
<protein>
    <submittedName>
        <fullName evidence="1">Uncharacterized protein</fullName>
    </submittedName>
</protein>
<dbReference type="EMBL" id="JABFCT010000005">
    <property type="protein sequence ID" value="KAF5875679.1"/>
    <property type="molecule type" value="Genomic_DNA"/>
</dbReference>
<dbReference type="GeneID" id="59265460"/>
<proteinExistence type="predicted"/>
<dbReference type="OrthoDB" id="10372212at2759"/>
<dbReference type="RefSeq" id="XP_037194625.1">
    <property type="nucleotide sequence ID" value="XM_037341768.1"/>
</dbReference>
<evidence type="ECO:0000313" key="2">
    <source>
        <dbReference type="Proteomes" id="UP000531561"/>
    </source>
</evidence>
<organism evidence="1 2">
    <name type="scientific">Botrytis fragariae</name>
    <dbReference type="NCBI Taxonomy" id="1964551"/>
    <lineage>
        <taxon>Eukaryota</taxon>
        <taxon>Fungi</taxon>
        <taxon>Dikarya</taxon>
        <taxon>Ascomycota</taxon>
        <taxon>Pezizomycotina</taxon>
        <taxon>Leotiomycetes</taxon>
        <taxon>Helotiales</taxon>
        <taxon>Sclerotiniaceae</taxon>
        <taxon>Botrytis</taxon>
    </lineage>
</organism>
<reference evidence="1 2" key="1">
    <citation type="journal article" date="2020" name="Phytopathology">
        <title>A high-quality genome resource of Botrytis fragariae, a new and rapidly spreading fungal pathogen causing strawberry gray mold in the U.S.A.</title>
        <authorList>
            <person name="Wu Y."/>
            <person name="Saski C.A."/>
            <person name="Schnabel G."/>
            <person name="Xiao S."/>
            <person name="Hu M."/>
        </authorList>
    </citation>
    <scope>NUCLEOTIDE SEQUENCE [LARGE SCALE GENOMIC DNA]</scope>
    <source>
        <strain evidence="1 2">BVB16</strain>
    </source>
</reference>